<dbReference type="EC" id="3.6.1.42" evidence="4"/>
<gene>
    <name evidence="8" type="primary">GDA1</name>
    <name evidence="8" type="ORF">HK103_001838</name>
</gene>
<keyword evidence="9" id="KW-1185">Reference proteome</keyword>
<comment type="function">
    <text evidence="3">After transfer of sugars to endogenous macromolecular acceptors, the enzyme converts nucleoside diphosphates to nucleoside monophosphates which in turn exit the Golgi lumen in a coupled antiporter reaction, allowing entry of additional nucleotide sugar from the cytosol.</text>
</comment>
<keyword evidence="7" id="KW-1133">Transmembrane helix</keyword>
<protein>
    <recommendedName>
        <fullName evidence="4">guanosine-diphosphatase</fullName>
        <ecNumber evidence="4">3.6.1.42</ecNumber>
    </recommendedName>
</protein>
<feature type="transmembrane region" description="Helical" evidence="7">
    <location>
        <begin position="212"/>
        <end position="233"/>
    </location>
</feature>
<dbReference type="AlphaFoldDB" id="A0AAD5U9X8"/>
<keyword evidence="7" id="KW-0812">Transmembrane</keyword>
<dbReference type="Proteomes" id="UP001210925">
    <property type="component" value="Unassembled WGS sequence"/>
</dbReference>
<dbReference type="Pfam" id="PF01150">
    <property type="entry name" value="GDA1_CD39"/>
    <property type="match status" value="1"/>
</dbReference>
<evidence type="ECO:0000256" key="3">
    <source>
        <dbReference type="ARBA" id="ARBA00037742"/>
    </source>
</evidence>
<dbReference type="EMBL" id="JADGKB010000154">
    <property type="protein sequence ID" value="KAJ3252106.1"/>
    <property type="molecule type" value="Genomic_DNA"/>
</dbReference>
<dbReference type="GO" id="GO:0005524">
    <property type="term" value="F:ATP binding"/>
    <property type="evidence" value="ECO:0007669"/>
    <property type="project" value="UniProtKB-KW"/>
</dbReference>
<feature type="transmembrane region" description="Helical" evidence="7">
    <location>
        <begin position="12"/>
        <end position="37"/>
    </location>
</feature>
<comment type="caution">
    <text evidence="8">The sequence shown here is derived from an EMBL/GenBank/DDBJ whole genome shotgun (WGS) entry which is preliminary data.</text>
</comment>
<feature type="active site" description="Proton acceptor" evidence="5">
    <location>
        <position position="483"/>
    </location>
</feature>
<dbReference type="GO" id="GO:0005794">
    <property type="term" value="C:Golgi apparatus"/>
    <property type="evidence" value="ECO:0007669"/>
    <property type="project" value="TreeGrafter"/>
</dbReference>
<evidence type="ECO:0000256" key="5">
    <source>
        <dbReference type="PIRSR" id="PIRSR600407-1"/>
    </source>
</evidence>
<proteinExistence type="inferred from homology"/>
<keyword evidence="2" id="KW-0378">Hydrolase</keyword>
<comment type="similarity">
    <text evidence="1">Belongs to the GDA1/CD39 NTPase family.</text>
</comment>
<dbReference type="InterPro" id="IPR000407">
    <property type="entry name" value="GDA1_CD39_NTPase"/>
</dbReference>
<evidence type="ECO:0000313" key="8">
    <source>
        <dbReference type="EMBL" id="KAJ3252106.1"/>
    </source>
</evidence>
<sequence length="738" mass="82999">MFHPDILKYDLLYWIIQITIQIIVFSGTFTFACYSLFSPKFKKKTYNLKTKFLLLISLISQLINFVYFNTYSSSGIELASDLAVFSGFTCLGYCELDFLKLISVISIFKKKTFIRLQGVWIVWCIIMGYIPVIADFLFGILYPNQPISKSVTQIREISSIIYDSSCVLIEMALATIAISSIHHYIKSKYSTNEEEKINYEKALGNFSKLKHLTTTIVVVNTLCIWLFAMSFIYQDIYQSTLSSNAAQTLVHISLSLVAYRFLVSQSCLFPTDQVPPNSVETPGKSLAKYSMAKTKKFDFSRSIKNPSGKPNLFRPIVLILLLVFLYLLFSPSNLGAVKKQEEFALLKTKKCSLVHKGMPDIQYAIVIDAGSRIHVYRFNYCNQAPELEDEVFVITKPGLSSYVDNPKAAANSLDKLLKEAVKSVPVQLQKCTPIAVKATAGLRMLENGMGEQILKEVEKKLKNEYPFPLIKDGAVEIMGGDDEGNIGGSDKKPTVGIMDLGGGSTQIVFEPSSMIQPGSHKKELKFSGHEYVLYQHSYDGYGLMQGRMKIKKASKNEAPCLPEGKKSTLKIGDSELELHGTGNDFDKCFSFIAENLFNKEEACSLNPCSFDGIYMPNLKESFKNDLYAFSYFYDKFANPFNHEVSFELSQMKFQADNICSKSPKIPQGGVKEYEKNNDWCMDLGFMYSLLTVGYGLPDTHVVKTTKKINGIEIGWCLGAAIQMIDNQQTDPDYAQCRV</sequence>
<evidence type="ECO:0000256" key="6">
    <source>
        <dbReference type="PIRSR" id="PIRSR600407-2"/>
    </source>
</evidence>
<feature type="transmembrane region" description="Helical" evidence="7">
    <location>
        <begin position="311"/>
        <end position="329"/>
    </location>
</feature>
<feature type="transmembrane region" description="Helical" evidence="7">
    <location>
        <begin position="120"/>
        <end position="140"/>
    </location>
</feature>
<feature type="transmembrane region" description="Helical" evidence="7">
    <location>
        <begin position="82"/>
        <end position="108"/>
    </location>
</feature>
<accession>A0AAD5U9X8</accession>
<dbReference type="Gene3D" id="3.30.420.40">
    <property type="match status" value="1"/>
</dbReference>
<name>A0AAD5U9X8_9FUNG</name>
<dbReference type="PANTHER" id="PTHR11782:SF83">
    <property type="entry name" value="GUANOSINE-DIPHOSPHATASE"/>
    <property type="match status" value="1"/>
</dbReference>
<dbReference type="PANTHER" id="PTHR11782">
    <property type="entry name" value="ADENOSINE/GUANOSINE DIPHOSPHATASE"/>
    <property type="match status" value="1"/>
</dbReference>
<feature type="binding site" evidence="6">
    <location>
        <begin position="502"/>
        <end position="506"/>
    </location>
    <ligand>
        <name>ATP</name>
        <dbReference type="ChEBI" id="CHEBI:30616"/>
    </ligand>
</feature>
<dbReference type="GO" id="GO:0006487">
    <property type="term" value="P:protein N-linked glycosylation"/>
    <property type="evidence" value="ECO:0007669"/>
    <property type="project" value="TreeGrafter"/>
</dbReference>
<evidence type="ECO:0000256" key="4">
    <source>
        <dbReference type="ARBA" id="ARBA00038903"/>
    </source>
</evidence>
<dbReference type="GO" id="GO:0016020">
    <property type="term" value="C:membrane"/>
    <property type="evidence" value="ECO:0007669"/>
    <property type="project" value="TreeGrafter"/>
</dbReference>
<organism evidence="8 9">
    <name type="scientific">Boothiomyces macroporosus</name>
    <dbReference type="NCBI Taxonomy" id="261099"/>
    <lineage>
        <taxon>Eukaryota</taxon>
        <taxon>Fungi</taxon>
        <taxon>Fungi incertae sedis</taxon>
        <taxon>Chytridiomycota</taxon>
        <taxon>Chytridiomycota incertae sedis</taxon>
        <taxon>Chytridiomycetes</taxon>
        <taxon>Rhizophydiales</taxon>
        <taxon>Terramycetaceae</taxon>
        <taxon>Boothiomyces</taxon>
    </lineage>
</organism>
<dbReference type="GO" id="GO:0017111">
    <property type="term" value="F:ribonucleoside triphosphate phosphatase activity"/>
    <property type="evidence" value="ECO:0007669"/>
    <property type="project" value="TreeGrafter"/>
</dbReference>
<keyword evidence="6" id="KW-0547">Nucleotide-binding</keyword>
<keyword evidence="6" id="KW-0067">ATP-binding</keyword>
<dbReference type="GO" id="GO:0004382">
    <property type="term" value="F:GDP phosphatase activity"/>
    <property type="evidence" value="ECO:0007669"/>
    <property type="project" value="UniProtKB-EC"/>
</dbReference>
<reference evidence="8" key="1">
    <citation type="submission" date="2020-05" db="EMBL/GenBank/DDBJ databases">
        <title>Phylogenomic resolution of chytrid fungi.</title>
        <authorList>
            <person name="Stajich J.E."/>
            <person name="Amses K."/>
            <person name="Simmons R."/>
            <person name="Seto K."/>
            <person name="Myers J."/>
            <person name="Bonds A."/>
            <person name="Quandt C.A."/>
            <person name="Barry K."/>
            <person name="Liu P."/>
            <person name="Grigoriev I."/>
            <person name="Longcore J.E."/>
            <person name="James T.Y."/>
        </authorList>
    </citation>
    <scope>NUCLEOTIDE SEQUENCE</scope>
    <source>
        <strain evidence="8">PLAUS21</strain>
    </source>
</reference>
<dbReference type="GO" id="GO:0009134">
    <property type="term" value="P:nucleoside diphosphate catabolic process"/>
    <property type="evidence" value="ECO:0007669"/>
    <property type="project" value="TreeGrafter"/>
</dbReference>
<evidence type="ECO:0000313" key="9">
    <source>
        <dbReference type="Proteomes" id="UP001210925"/>
    </source>
</evidence>
<evidence type="ECO:0000256" key="7">
    <source>
        <dbReference type="SAM" id="Phobius"/>
    </source>
</evidence>
<feature type="transmembrane region" description="Helical" evidence="7">
    <location>
        <begin position="52"/>
        <end position="70"/>
    </location>
</feature>
<evidence type="ECO:0000256" key="2">
    <source>
        <dbReference type="ARBA" id="ARBA00022801"/>
    </source>
</evidence>
<evidence type="ECO:0000256" key="1">
    <source>
        <dbReference type="ARBA" id="ARBA00009283"/>
    </source>
</evidence>
<dbReference type="Gene3D" id="3.30.420.150">
    <property type="entry name" value="Exopolyphosphatase. Domain 2"/>
    <property type="match status" value="1"/>
</dbReference>
<dbReference type="GO" id="GO:0045134">
    <property type="term" value="F:UDP phosphatase activity"/>
    <property type="evidence" value="ECO:0007669"/>
    <property type="project" value="TreeGrafter"/>
</dbReference>
<keyword evidence="7" id="KW-0472">Membrane</keyword>